<dbReference type="RefSeq" id="XP_062748608.1">
    <property type="nucleotide sequence ID" value="XM_062882910.1"/>
</dbReference>
<reference evidence="1 2" key="1">
    <citation type="journal article" date="2023" name="bioRxiv">
        <title>High-quality genome assemblies of four members of thePodospora anserinaspecies complex.</title>
        <authorList>
            <person name="Ament-Velasquez S.L."/>
            <person name="Vogan A.A."/>
            <person name="Wallerman O."/>
            <person name="Hartmann F."/>
            <person name="Gautier V."/>
            <person name="Silar P."/>
            <person name="Giraud T."/>
            <person name="Johannesson H."/>
        </authorList>
    </citation>
    <scope>NUCLEOTIDE SEQUENCE [LARGE SCALE GENOMIC DNA]</scope>
    <source>
        <strain evidence="1 2">CBS 415.72m</strain>
    </source>
</reference>
<evidence type="ECO:0000313" key="1">
    <source>
        <dbReference type="EMBL" id="KAK4659638.1"/>
    </source>
</evidence>
<dbReference type="EMBL" id="JAFFHA010000001">
    <property type="protein sequence ID" value="KAK4659638.1"/>
    <property type="molecule type" value="Genomic_DNA"/>
</dbReference>
<evidence type="ECO:0000313" key="2">
    <source>
        <dbReference type="Proteomes" id="UP001323405"/>
    </source>
</evidence>
<organism evidence="1 2">
    <name type="scientific">Podospora pseudocomata</name>
    <dbReference type="NCBI Taxonomy" id="2093779"/>
    <lineage>
        <taxon>Eukaryota</taxon>
        <taxon>Fungi</taxon>
        <taxon>Dikarya</taxon>
        <taxon>Ascomycota</taxon>
        <taxon>Pezizomycotina</taxon>
        <taxon>Sordariomycetes</taxon>
        <taxon>Sordariomycetidae</taxon>
        <taxon>Sordariales</taxon>
        <taxon>Podosporaceae</taxon>
        <taxon>Podospora</taxon>
    </lineage>
</organism>
<proteinExistence type="predicted"/>
<dbReference type="GeneID" id="87902411"/>
<comment type="caution">
    <text evidence="1">The sequence shown here is derived from an EMBL/GenBank/DDBJ whole genome shotgun (WGS) entry which is preliminary data.</text>
</comment>
<gene>
    <name evidence="1" type="ORF">QC762_0010800</name>
</gene>
<dbReference type="Proteomes" id="UP001323405">
    <property type="component" value="Unassembled WGS sequence"/>
</dbReference>
<protein>
    <submittedName>
        <fullName evidence="1">Uncharacterized protein</fullName>
    </submittedName>
</protein>
<keyword evidence="2" id="KW-1185">Reference proteome</keyword>
<name>A0ABR0GV47_9PEZI</name>
<accession>A0ABR0GV47</accession>
<sequence length="64" mass="7333">MVKIPASSNGHSVYRQAHTVLPGARTRTRESNLFIWARLIRSVVNHLVRQRELPGSRRGQQTNQ</sequence>